<dbReference type="Pfam" id="PF02046">
    <property type="entry name" value="COX6A"/>
    <property type="match status" value="1"/>
</dbReference>
<reference evidence="7 8" key="1">
    <citation type="submission" date="2019-01" db="EMBL/GenBank/DDBJ databases">
        <title>Nuclear Genome Assembly of the Microalgal Biofuel strain Nannochloropsis salina CCMP1776.</title>
        <authorList>
            <person name="Hovde B."/>
        </authorList>
    </citation>
    <scope>NUCLEOTIDE SEQUENCE [LARGE SCALE GENOMIC DNA]</scope>
    <source>
        <strain evidence="7 8">CCMP1776</strain>
    </source>
</reference>
<organism evidence="7 8">
    <name type="scientific">Nannochloropsis salina CCMP1776</name>
    <dbReference type="NCBI Taxonomy" id="1027361"/>
    <lineage>
        <taxon>Eukaryota</taxon>
        <taxon>Sar</taxon>
        <taxon>Stramenopiles</taxon>
        <taxon>Ochrophyta</taxon>
        <taxon>Eustigmatophyceae</taxon>
        <taxon>Eustigmatales</taxon>
        <taxon>Monodopsidaceae</taxon>
        <taxon>Microchloropsis</taxon>
        <taxon>Microchloropsis salina</taxon>
    </lineage>
</organism>
<dbReference type="PANTHER" id="PTHR11504">
    <property type="entry name" value="CYTOCHROME C OXIDASE POLYPEPTIDE VIA"/>
    <property type="match status" value="1"/>
</dbReference>
<dbReference type="EMBL" id="SDOX01000010">
    <property type="protein sequence ID" value="TFJ85985.1"/>
    <property type="molecule type" value="Genomic_DNA"/>
</dbReference>
<keyword evidence="8" id="KW-1185">Reference proteome</keyword>
<dbReference type="OrthoDB" id="5947505at2759"/>
<dbReference type="InterPro" id="IPR036418">
    <property type="entry name" value="Cyt_c_oxidase_su6a_sf"/>
</dbReference>
<keyword evidence="3" id="KW-0809">Transit peptide</keyword>
<keyword evidence="2" id="KW-0999">Mitochondrion inner membrane</keyword>
<evidence type="ECO:0000313" key="8">
    <source>
        <dbReference type="Proteomes" id="UP000355283"/>
    </source>
</evidence>
<evidence type="ECO:0000256" key="1">
    <source>
        <dbReference type="ARBA" id="ARBA00004273"/>
    </source>
</evidence>
<dbReference type="AlphaFoldDB" id="A0A4D9D930"/>
<dbReference type="PANTHER" id="PTHR11504:SF0">
    <property type="entry name" value="CYTOCHROME C OXIDASE SUBUNIT"/>
    <property type="match status" value="1"/>
</dbReference>
<protein>
    <submittedName>
        <fullName evidence="7">Uncharacterized protein</fullName>
    </submittedName>
</protein>
<dbReference type="Gene3D" id="4.10.95.10">
    <property type="entry name" value="Cytochrome c oxidase, subunit VIa"/>
    <property type="match status" value="1"/>
</dbReference>
<evidence type="ECO:0000256" key="6">
    <source>
        <dbReference type="RuleBase" id="RU004396"/>
    </source>
</evidence>
<dbReference type="InterPro" id="IPR001349">
    <property type="entry name" value="Cyt_c_oxidase_su6a"/>
</dbReference>
<comment type="subcellular location">
    <subcellularLocation>
        <location evidence="1">Mitochondrion inner membrane</location>
    </subcellularLocation>
</comment>
<dbReference type="SUPFAM" id="SSF81411">
    <property type="entry name" value="Mitochondrial cytochrome c oxidase subunit VIa"/>
    <property type="match status" value="1"/>
</dbReference>
<accession>A0A4D9D930</accession>
<sequence length="113" mass="12710">MSSVLTRALRRVATVPRNMRRFASQGGDHGADEVDKWRKISIVATGVVILMSGRELLSLSSHGHGEHSDKPLPDYMHIRSKPFPWECSDCSLFDTDCFKKCKAERAGELVEEH</sequence>
<evidence type="ECO:0000313" key="7">
    <source>
        <dbReference type="EMBL" id="TFJ85985.1"/>
    </source>
</evidence>
<evidence type="ECO:0000256" key="2">
    <source>
        <dbReference type="ARBA" id="ARBA00022792"/>
    </source>
</evidence>
<evidence type="ECO:0000256" key="4">
    <source>
        <dbReference type="ARBA" id="ARBA00023128"/>
    </source>
</evidence>
<evidence type="ECO:0000256" key="3">
    <source>
        <dbReference type="ARBA" id="ARBA00022946"/>
    </source>
</evidence>
<keyword evidence="5" id="KW-0472">Membrane</keyword>
<evidence type="ECO:0000256" key="5">
    <source>
        <dbReference type="ARBA" id="ARBA00023136"/>
    </source>
</evidence>
<dbReference type="GO" id="GO:0006123">
    <property type="term" value="P:mitochondrial electron transport, cytochrome c to oxygen"/>
    <property type="evidence" value="ECO:0007669"/>
    <property type="project" value="TreeGrafter"/>
</dbReference>
<comment type="caution">
    <text evidence="7">The sequence shown here is derived from an EMBL/GenBank/DDBJ whole genome shotgun (WGS) entry which is preliminary data.</text>
</comment>
<dbReference type="GO" id="GO:0005743">
    <property type="term" value="C:mitochondrial inner membrane"/>
    <property type="evidence" value="ECO:0007669"/>
    <property type="project" value="UniProtKB-SubCell"/>
</dbReference>
<dbReference type="Proteomes" id="UP000355283">
    <property type="component" value="Unassembled WGS sequence"/>
</dbReference>
<name>A0A4D9D930_9STRA</name>
<comment type="similarity">
    <text evidence="6">Belongs to the cytochrome c oxidase subunit 6A family.</text>
</comment>
<keyword evidence="4" id="KW-0496">Mitochondrion</keyword>
<proteinExistence type="inferred from homology"/>
<dbReference type="GO" id="GO:0030234">
    <property type="term" value="F:enzyme regulator activity"/>
    <property type="evidence" value="ECO:0007669"/>
    <property type="project" value="TreeGrafter"/>
</dbReference>
<gene>
    <name evidence="7" type="ORF">NSK_002805</name>
</gene>